<dbReference type="InterPro" id="IPR016454">
    <property type="entry name" value="Cysteine_dSase"/>
</dbReference>
<dbReference type="Gene3D" id="1.10.260.50">
    <property type="match status" value="1"/>
</dbReference>
<dbReference type="EC" id="2.8.1.7" evidence="3"/>
<dbReference type="Proteomes" id="UP000610931">
    <property type="component" value="Unassembled WGS sequence"/>
</dbReference>
<dbReference type="InterPro" id="IPR000192">
    <property type="entry name" value="Aminotrans_V_dom"/>
</dbReference>
<dbReference type="GO" id="GO:0031071">
    <property type="term" value="F:cysteine desulfurase activity"/>
    <property type="evidence" value="ECO:0007669"/>
    <property type="project" value="UniProtKB-EC"/>
</dbReference>
<sequence>MKTVYFDNAATTQMRDDVVKAMVDVMSNNYGNASSSHSFGRSSKTLIEKSRKAIASYLNVSAGEIVFTSGGTEADNLVLRSAVRDLGVSHIITSKIEHHAVLHTVEQLKKEYGITFDYVDVNNDGSIDYPHLEALLNTSKKTLVSLMHVNNEIGNLLDIKRVADLCKAHNALFHSDAVQSIGHYNMDLQDVPVDFLAASAHKFHGPKGVGFAFVRKNSGLKPLIFGGEQERGLRAGTESVHNIVGLETSVKLAYDNLEADSKKVKAIKGYFIEKLKQDIPGVIFNGRSADMDKSSYTTVNVCLPVPPNKSAMLLFQLDLKGIACSKGSACQSGSSQNSHVLAEILSEDDLLKPSIRFSFSIFNTKEEVDYVIAVLKDFV</sequence>
<evidence type="ECO:0000256" key="3">
    <source>
        <dbReference type="ARBA" id="ARBA00012239"/>
    </source>
</evidence>
<dbReference type="Gene3D" id="3.40.640.10">
    <property type="entry name" value="Type I PLP-dependent aspartate aminotransferase-like (Major domain)"/>
    <property type="match status" value="1"/>
</dbReference>
<comment type="catalytic activity">
    <reaction evidence="9">
        <text>(sulfur carrier)-H + L-cysteine = (sulfur carrier)-SH + L-alanine</text>
        <dbReference type="Rhea" id="RHEA:43892"/>
        <dbReference type="Rhea" id="RHEA-COMP:14737"/>
        <dbReference type="Rhea" id="RHEA-COMP:14739"/>
        <dbReference type="ChEBI" id="CHEBI:29917"/>
        <dbReference type="ChEBI" id="CHEBI:35235"/>
        <dbReference type="ChEBI" id="CHEBI:57972"/>
        <dbReference type="ChEBI" id="CHEBI:64428"/>
        <dbReference type="EC" id="2.8.1.7"/>
    </reaction>
</comment>
<dbReference type="InterPro" id="IPR015422">
    <property type="entry name" value="PyrdxlP-dep_Trfase_small"/>
</dbReference>
<dbReference type="PANTHER" id="PTHR11601">
    <property type="entry name" value="CYSTEINE DESULFURYLASE FAMILY MEMBER"/>
    <property type="match status" value="1"/>
</dbReference>
<evidence type="ECO:0000256" key="2">
    <source>
        <dbReference type="ARBA" id="ARBA00006490"/>
    </source>
</evidence>
<dbReference type="PANTHER" id="PTHR11601:SF34">
    <property type="entry name" value="CYSTEINE DESULFURASE"/>
    <property type="match status" value="1"/>
</dbReference>
<dbReference type="InterPro" id="IPR002048">
    <property type="entry name" value="EF_hand_dom"/>
</dbReference>
<gene>
    <name evidence="12" type="ORF">JF259_13995</name>
</gene>
<dbReference type="InterPro" id="IPR015424">
    <property type="entry name" value="PyrdxlP-dep_Trfase"/>
</dbReference>
<dbReference type="InterPro" id="IPR020578">
    <property type="entry name" value="Aminotrans_V_PyrdxlP_BS"/>
</dbReference>
<keyword evidence="13" id="KW-1185">Reference proteome</keyword>
<evidence type="ECO:0000256" key="9">
    <source>
        <dbReference type="ARBA" id="ARBA00050776"/>
    </source>
</evidence>
<evidence type="ECO:0000256" key="4">
    <source>
        <dbReference type="ARBA" id="ARBA00022679"/>
    </source>
</evidence>
<dbReference type="AlphaFoldDB" id="A0A8J7J3N6"/>
<comment type="caution">
    <text evidence="12">The sequence shown here is derived from an EMBL/GenBank/DDBJ whole genome shotgun (WGS) entry which is preliminary data.</text>
</comment>
<evidence type="ECO:0000256" key="6">
    <source>
        <dbReference type="ARBA" id="ARBA00022898"/>
    </source>
</evidence>
<evidence type="ECO:0000256" key="1">
    <source>
        <dbReference type="ARBA" id="ARBA00001933"/>
    </source>
</evidence>
<keyword evidence="8" id="KW-0411">Iron-sulfur</keyword>
<name>A0A8J7J3N6_9FLAO</name>
<dbReference type="InterPro" id="IPR015421">
    <property type="entry name" value="PyrdxlP-dep_Trfase_major"/>
</dbReference>
<organism evidence="12 13">
    <name type="scientific">Snuella sedimenti</name>
    <dbReference type="NCBI Taxonomy" id="2798802"/>
    <lineage>
        <taxon>Bacteria</taxon>
        <taxon>Pseudomonadati</taxon>
        <taxon>Bacteroidota</taxon>
        <taxon>Flavobacteriia</taxon>
        <taxon>Flavobacteriales</taxon>
        <taxon>Flavobacteriaceae</taxon>
        <taxon>Snuella</taxon>
    </lineage>
</organism>
<dbReference type="SUPFAM" id="SSF53383">
    <property type="entry name" value="PLP-dependent transferases"/>
    <property type="match status" value="1"/>
</dbReference>
<keyword evidence="4" id="KW-0808">Transferase</keyword>
<dbReference type="GO" id="GO:0005509">
    <property type="term" value="F:calcium ion binding"/>
    <property type="evidence" value="ECO:0007669"/>
    <property type="project" value="InterPro"/>
</dbReference>
<evidence type="ECO:0000256" key="5">
    <source>
        <dbReference type="ARBA" id="ARBA00022723"/>
    </source>
</evidence>
<comment type="similarity">
    <text evidence="2">Belongs to the class-V pyridoxal-phosphate-dependent aminotransferase family. NifS/IscS subfamily.</text>
</comment>
<dbReference type="Pfam" id="PF00266">
    <property type="entry name" value="Aminotran_5"/>
    <property type="match status" value="1"/>
</dbReference>
<dbReference type="PROSITE" id="PS00595">
    <property type="entry name" value="AA_TRANSFER_CLASS_5"/>
    <property type="match status" value="1"/>
</dbReference>
<dbReference type="PIRSF" id="PIRSF005572">
    <property type="entry name" value="NifS"/>
    <property type="match status" value="1"/>
</dbReference>
<keyword evidence="6" id="KW-0663">Pyridoxal phosphate</keyword>
<dbReference type="EMBL" id="JAELVQ010000021">
    <property type="protein sequence ID" value="MBJ6369202.1"/>
    <property type="molecule type" value="Genomic_DNA"/>
</dbReference>
<evidence type="ECO:0000256" key="10">
    <source>
        <dbReference type="RuleBase" id="RU004504"/>
    </source>
</evidence>
<comment type="cofactor">
    <cofactor evidence="1 10">
        <name>pyridoxal 5'-phosphate</name>
        <dbReference type="ChEBI" id="CHEBI:597326"/>
    </cofactor>
</comment>
<dbReference type="RefSeq" id="WP_199116081.1">
    <property type="nucleotide sequence ID" value="NZ_JAELVQ010000021.1"/>
</dbReference>
<keyword evidence="7" id="KW-0408">Iron</keyword>
<dbReference type="PROSITE" id="PS50222">
    <property type="entry name" value="EF_HAND_2"/>
    <property type="match status" value="1"/>
</dbReference>
<evidence type="ECO:0000313" key="13">
    <source>
        <dbReference type="Proteomes" id="UP000610931"/>
    </source>
</evidence>
<evidence type="ECO:0000256" key="7">
    <source>
        <dbReference type="ARBA" id="ARBA00023004"/>
    </source>
</evidence>
<evidence type="ECO:0000259" key="11">
    <source>
        <dbReference type="PROSITE" id="PS50222"/>
    </source>
</evidence>
<reference evidence="12" key="1">
    <citation type="submission" date="2020-12" db="EMBL/GenBank/DDBJ databases">
        <title>Snuella sp. nov., isolated from sediment in Incheon.</title>
        <authorList>
            <person name="Kim W."/>
        </authorList>
    </citation>
    <scope>NUCLEOTIDE SEQUENCE</scope>
    <source>
        <strain evidence="12">CAU 1569</strain>
    </source>
</reference>
<accession>A0A8J7J3N6</accession>
<dbReference type="GO" id="GO:0051536">
    <property type="term" value="F:iron-sulfur cluster binding"/>
    <property type="evidence" value="ECO:0007669"/>
    <property type="project" value="UniProtKB-KW"/>
</dbReference>
<dbReference type="Gene3D" id="3.90.1150.10">
    <property type="entry name" value="Aspartate Aminotransferase, domain 1"/>
    <property type="match status" value="1"/>
</dbReference>
<feature type="domain" description="EF-hand" evidence="11">
    <location>
        <begin position="107"/>
        <end position="142"/>
    </location>
</feature>
<proteinExistence type="inferred from homology"/>
<keyword evidence="5" id="KW-0479">Metal-binding</keyword>
<evidence type="ECO:0000256" key="8">
    <source>
        <dbReference type="ARBA" id="ARBA00023014"/>
    </source>
</evidence>
<protein>
    <recommendedName>
        <fullName evidence="3">cysteine desulfurase</fullName>
        <ecNumber evidence="3">2.8.1.7</ecNumber>
    </recommendedName>
</protein>
<evidence type="ECO:0000313" key="12">
    <source>
        <dbReference type="EMBL" id="MBJ6369202.1"/>
    </source>
</evidence>